<keyword evidence="1" id="KW-0812">Transmembrane</keyword>
<sequence>MKIFQKHFKVQQIRVRLTSPFFTLWYIQPDTYFVSFLIRYLAVHFKKLCGFEEPQFFVFNAYNILLGMIQLRKLDFLPANISFNLQTMSCEEPFNEPLNLLFWMGCTVAKHLSKFMESANFVIIYKKAHNP</sequence>
<evidence type="ECO:0000313" key="3">
    <source>
        <dbReference type="Proteomes" id="UP001181693"/>
    </source>
</evidence>
<organism evidence="2 3">
    <name type="scientific">Pyxicephalus adspersus</name>
    <name type="common">African bullfrog</name>
    <dbReference type="NCBI Taxonomy" id="30357"/>
    <lineage>
        <taxon>Eukaryota</taxon>
        <taxon>Metazoa</taxon>
        <taxon>Chordata</taxon>
        <taxon>Craniata</taxon>
        <taxon>Vertebrata</taxon>
        <taxon>Euteleostomi</taxon>
        <taxon>Amphibia</taxon>
        <taxon>Batrachia</taxon>
        <taxon>Anura</taxon>
        <taxon>Neobatrachia</taxon>
        <taxon>Ranoidea</taxon>
        <taxon>Pyxicephalidae</taxon>
        <taxon>Pyxicephalinae</taxon>
        <taxon>Pyxicephalus</taxon>
    </lineage>
</organism>
<feature type="transmembrane region" description="Helical" evidence="1">
    <location>
        <begin position="21"/>
        <end position="42"/>
    </location>
</feature>
<reference evidence="2" key="1">
    <citation type="thesis" date="2020" institute="ProQuest LLC" country="789 East Eisenhower Parkway, Ann Arbor, MI, USA">
        <title>Comparative Genomics and Chromosome Evolution.</title>
        <authorList>
            <person name="Mudd A.B."/>
        </authorList>
    </citation>
    <scope>NUCLEOTIDE SEQUENCE</scope>
    <source>
        <strain evidence="2">1538</strain>
        <tissue evidence="2">Blood</tissue>
    </source>
</reference>
<evidence type="ECO:0000313" key="2">
    <source>
        <dbReference type="EMBL" id="DBA15870.1"/>
    </source>
</evidence>
<proteinExistence type="predicted"/>
<evidence type="ECO:0000256" key="1">
    <source>
        <dbReference type="SAM" id="Phobius"/>
    </source>
</evidence>
<keyword evidence="1" id="KW-1133">Transmembrane helix</keyword>
<dbReference type="AlphaFoldDB" id="A0AAV2ZWH2"/>
<keyword evidence="1" id="KW-0472">Membrane</keyword>
<comment type="caution">
    <text evidence="2">The sequence shown here is derived from an EMBL/GenBank/DDBJ whole genome shotgun (WGS) entry which is preliminary data.</text>
</comment>
<dbReference type="EMBL" id="DYDO01000011">
    <property type="protein sequence ID" value="DBA15870.1"/>
    <property type="molecule type" value="Genomic_DNA"/>
</dbReference>
<dbReference type="Proteomes" id="UP001181693">
    <property type="component" value="Unassembled WGS sequence"/>
</dbReference>
<protein>
    <submittedName>
        <fullName evidence="2">Uncharacterized protein</fullName>
    </submittedName>
</protein>
<gene>
    <name evidence="2" type="ORF">GDO54_003326</name>
</gene>
<accession>A0AAV2ZWH2</accession>
<keyword evidence="3" id="KW-1185">Reference proteome</keyword>
<name>A0AAV2ZWH2_PYXAD</name>